<evidence type="ECO:0000313" key="2">
    <source>
        <dbReference type="EMBL" id="NNJ25510.1"/>
    </source>
</evidence>
<dbReference type="InterPro" id="IPR013114">
    <property type="entry name" value="FabA_FabZ"/>
</dbReference>
<reference evidence="2 3" key="1">
    <citation type="journal article" date="2020" name="Syst. Appl. Microbiol.">
        <title>Alienimonas chondri sp. nov., a novel planctomycete isolated from the biofilm of the red alga Chondrus crispus.</title>
        <authorList>
            <person name="Vitorino I."/>
            <person name="Albuquerque L."/>
            <person name="Wiegand S."/>
            <person name="Kallscheuer N."/>
            <person name="da Costa M.S."/>
            <person name="Lobo-da-Cunha A."/>
            <person name="Jogler C."/>
            <person name="Lage O.M."/>
        </authorList>
    </citation>
    <scope>NUCLEOTIDE SEQUENCE [LARGE SCALE GENOMIC DNA]</scope>
    <source>
        <strain evidence="2 3">LzC2</strain>
    </source>
</reference>
<dbReference type="Proteomes" id="UP000609651">
    <property type="component" value="Unassembled WGS sequence"/>
</dbReference>
<dbReference type="SUPFAM" id="SSF54637">
    <property type="entry name" value="Thioesterase/thiol ester dehydrase-isomerase"/>
    <property type="match status" value="1"/>
</dbReference>
<dbReference type="Gene3D" id="3.10.129.10">
    <property type="entry name" value="Hotdog Thioesterase"/>
    <property type="match status" value="1"/>
</dbReference>
<dbReference type="InterPro" id="IPR029069">
    <property type="entry name" value="HotDog_dom_sf"/>
</dbReference>
<keyword evidence="3" id="KW-1185">Reference proteome</keyword>
<evidence type="ECO:0000256" key="1">
    <source>
        <dbReference type="ARBA" id="ARBA00023239"/>
    </source>
</evidence>
<evidence type="ECO:0000313" key="3">
    <source>
        <dbReference type="Proteomes" id="UP000609651"/>
    </source>
</evidence>
<proteinExistence type="predicted"/>
<dbReference type="CDD" id="cd01288">
    <property type="entry name" value="FabZ"/>
    <property type="match status" value="1"/>
</dbReference>
<organism evidence="2 3">
    <name type="scientific">Alienimonas chondri</name>
    <dbReference type="NCBI Taxonomy" id="2681879"/>
    <lineage>
        <taxon>Bacteria</taxon>
        <taxon>Pseudomonadati</taxon>
        <taxon>Planctomycetota</taxon>
        <taxon>Planctomycetia</taxon>
        <taxon>Planctomycetales</taxon>
        <taxon>Planctomycetaceae</taxon>
        <taxon>Alienimonas</taxon>
    </lineage>
</organism>
<protein>
    <recommendedName>
        <fullName evidence="4">Beta-hydroxyacyl-ACP dehydratase</fullName>
    </recommendedName>
</protein>
<dbReference type="RefSeq" id="WP_171185598.1">
    <property type="nucleotide sequence ID" value="NZ_WTPX01000039.1"/>
</dbReference>
<dbReference type="Pfam" id="PF07977">
    <property type="entry name" value="FabA"/>
    <property type="match status" value="1"/>
</dbReference>
<dbReference type="EMBL" id="WTPX01000039">
    <property type="protein sequence ID" value="NNJ25510.1"/>
    <property type="molecule type" value="Genomic_DNA"/>
</dbReference>
<dbReference type="PANTHER" id="PTHR30272:SF1">
    <property type="entry name" value="3-HYDROXYACYL-[ACYL-CARRIER-PROTEIN] DEHYDRATASE"/>
    <property type="match status" value="1"/>
</dbReference>
<gene>
    <name evidence="2" type="ORF">LzC2_15800</name>
</gene>
<sequence length="161" mass="17777">MRFSLIDRVTAVRPGESITGVKSLSRAEEYLGDHFPGFAVMPGVLMVEAMVQASAWLLRITDDFSHANITLAEAKAVKFNSFITPGQTLTVTADIHKRDGDLTTLKTIGTRDGVTCVSARLTLRCENRADRPDAKSDAAAKDDALRDWFRKEWSEVYAADK</sequence>
<accession>A0ABX1VBL9</accession>
<comment type="caution">
    <text evidence="2">The sequence shown here is derived from an EMBL/GenBank/DDBJ whole genome shotgun (WGS) entry which is preliminary data.</text>
</comment>
<evidence type="ECO:0008006" key="4">
    <source>
        <dbReference type="Google" id="ProtNLM"/>
    </source>
</evidence>
<name>A0ABX1VBL9_9PLAN</name>
<dbReference type="PANTHER" id="PTHR30272">
    <property type="entry name" value="3-HYDROXYACYL-[ACYL-CARRIER-PROTEIN] DEHYDRATASE"/>
    <property type="match status" value="1"/>
</dbReference>
<keyword evidence="1" id="KW-0456">Lyase</keyword>